<name>A0A1B0BWY4_9MUSC</name>
<evidence type="ECO:0000313" key="2">
    <source>
        <dbReference type="Proteomes" id="UP000092460"/>
    </source>
</evidence>
<accession>A0A1B0BWY4</accession>
<organism evidence="1 2">
    <name type="scientific">Glossina palpalis gambiensis</name>
    <dbReference type="NCBI Taxonomy" id="67801"/>
    <lineage>
        <taxon>Eukaryota</taxon>
        <taxon>Metazoa</taxon>
        <taxon>Ecdysozoa</taxon>
        <taxon>Arthropoda</taxon>
        <taxon>Hexapoda</taxon>
        <taxon>Insecta</taxon>
        <taxon>Pterygota</taxon>
        <taxon>Neoptera</taxon>
        <taxon>Endopterygota</taxon>
        <taxon>Diptera</taxon>
        <taxon>Brachycera</taxon>
        <taxon>Muscomorpha</taxon>
        <taxon>Hippoboscoidea</taxon>
        <taxon>Glossinidae</taxon>
        <taxon>Glossina</taxon>
    </lineage>
</organism>
<dbReference type="EnsemblMetazoa" id="GPPI043038-RA">
    <property type="protein sequence ID" value="GPPI043038-PA"/>
    <property type="gene ID" value="GPPI043038"/>
</dbReference>
<evidence type="ECO:0000313" key="1">
    <source>
        <dbReference type="EnsemblMetazoa" id="GPPI043038-PA"/>
    </source>
</evidence>
<proteinExistence type="predicted"/>
<reference evidence="2" key="1">
    <citation type="submission" date="2015-01" db="EMBL/GenBank/DDBJ databases">
        <authorList>
            <person name="Aksoy S."/>
            <person name="Warren W."/>
            <person name="Wilson R.K."/>
        </authorList>
    </citation>
    <scope>NUCLEOTIDE SEQUENCE [LARGE SCALE GENOMIC DNA]</scope>
    <source>
        <strain evidence="2">IAEA</strain>
    </source>
</reference>
<keyword evidence="2" id="KW-1185">Reference proteome</keyword>
<reference evidence="1" key="2">
    <citation type="submission" date="2020-05" db="UniProtKB">
        <authorList>
            <consortium name="EnsemblMetazoa"/>
        </authorList>
    </citation>
    <scope>IDENTIFICATION</scope>
    <source>
        <strain evidence="1">IAEA</strain>
    </source>
</reference>
<dbReference type="AlphaFoldDB" id="A0A1B0BWY4"/>
<dbReference type="Proteomes" id="UP000092460">
    <property type="component" value="Unassembled WGS sequence"/>
</dbReference>
<dbReference type="VEuPathDB" id="VectorBase:GPPI043038"/>
<dbReference type="EMBL" id="JXJN01021999">
    <property type="status" value="NOT_ANNOTATED_CDS"/>
    <property type="molecule type" value="Genomic_DNA"/>
</dbReference>
<sequence length="99" mass="10983">MNALVDSSNEIHWQCPGAGSFAEGADNVSDSVSTIALEGSNLRLVRRGLAPLPTRKSVFPSMLDTIINLKDLKILYASAVHRILSHRSTERFLDWLYLN</sequence>
<protein>
    <submittedName>
        <fullName evidence="1">Uncharacterized protein</fullName>
    </submittedName>
</protein>